<gene>
    <name evidence="1" type="ORF">EMPG_11430</name>
</gene>
<protein>
    <submittedName>
        <fullName evidence="1">Uncharacterized protein</fullName>
    </submittedName>
</protein>
<reference evidence="2" key="1">
    <citation type="journal article" date="2015" name="PLoS Genet.">
        <title>The dynamic genome and transcriptome of the human fungal pathogen Blastomyces and close relative Emmonsia.</title>
        <authorList>
            <person name="Munoz J.F."/>
            <person name="Gauthier G.M."/>
            <person name="Desjardins C.A."/>
            <person name="Gallo J.E."/>
            <person name="Holder J."/>
            <person name="Sullivan T.D."/>
            <person name="Marty A.J."/>
            <person name="Carmen J.C."/>
            <person name="Chen Z."/>
            <person name="Ding L."/>
            <person name="Gujja S."/>
            <person name="Magrini V."/>
            <person name="Misas E."/>
            <person name="Mitreva M."/>
            <person name="Priest M."/>
            <person name="Saif S."/>
            <person name="Whiston E.A."/>
            <person name="Young S."/>
            <person name="Zeng Q."/>
            <person name="Goldman W.E."/>
            <person name="Mardis E.R."/>
            <person name="Taylor J.W."/>
            <person name="McEwen J.G."/>
            <person name="Clay O.K."/>
            <person name="Klein B.S."/>
            <person name="Cuomo C.A."/>
        </authorList>
    </citation>
    <scope>NUCLEOTIDE SEQUENCE [LARGE SCALE GENOMIC DNA]</scope>
    <source>
        <strain evidence="2">UAMH 139</strain>
    </source>
</reference>
<dbReference type="EMBL" id="LDEV01000190">
    <property type="protein sequence ID" value="KLJ13648.1"/>
    <property type="molecule type" value="Genomic_DNA"/>
</dbReference>
<evidence type="ECO:0000313" key="2">
    <source>
        <dbReference type="Proteomes" id="UP000053573"/>
    </source>
</evidence>
<organism evidence="1 2">
    <name type="scientific">Blastomyces silverae</name>
    <dbReference type="NCBI Taxonomy" id="2060906"/>
    <lineage>
        <taxon>Eukaryota</taxon>
        <taxon>Fungi</taxon>
        <taxon>Dikarya</taxon>
        <taxon>Ascomycota</taxon>
        <taxon>Pezizomycotina</taxon>
        <taxon>Eurotiomycetes</taxon>
        <taxon>Eurotiomycetidae</taxon>
        <taxon>Onygenales</taxon>
        <taxon>Ajellomycetaceae</taxon>
        <taxon>Blastomyces</taxon>
    </lineage>
</organism>
<dbReference type="Proteomes" id="UP000053573">
    <property type="component" value="Unassembled WGS sequence"/>
</dbReference>
<dbReference type="AlphaFoldDB" id="A0A0H1BRB3"/>
<keyword evidence="2" id="KW-1185">Reference proteome</keyword>
<accession>A0A0H1BRB3</accession>
<sequence>MISLKRFSMTAFTSPVRDKSLPCAVLIYLQLKYESNADDTGPSGFTKAGTTGKTNNSIYITYIIAAELLHEIQLHVRDHVLVSGALPHYLKLLPSSPRSFRLQLRREKDRSGCKLEHKGSPEIAAPAF</sequence>
<proteinExistence type="predicted"/>
<evidence type="ECO:0000313" key="1">
    <source>
        <dbReference type="EMBL" id="KLJ13648.1"/>
    </source>
</evidence>
<name>A0A0H1BRB3_9EURO</name>
<comment type="caution">
    <text evidence="1">The sequence shown here is derived from an EMBL/GenBank/DDBJ whole genome shotgun (WGS) entry which is preliminary data.</text>
</comment>